<dbReference type="EMBL" id="CAXDID020000005">
    <property type="protein sequence ID" value="CAL5974144.1"/>
    <property type="molecule type" value="Genomic_DNA"/>
</dbReference>
<dbReference type="SFLD" id="SFLDG01129">
    <property type="entry name" value="C1.5:_HAD__Beta-PGM__Phosphata"/>
    <property type="match status" value="1"/>
</dbReference>
<dbReference type="SUPFAM" id="SSF56784">
    <property type="entry name" value="HAD-like"/>
    <property type="match status" value="1"/>
</dbReference>
<dbReference type="NCBIfam" id="TIGR01509">
    <property type="entry name" value="HAD-SF-IA-v3"/>
    <property type="match status" value="1"/>
</dbReference>
<keyword evidence="3" id="KW-1185">Reference proteome</keyword>
<evidence type="ECO:0000313" key="2">
    <source>
        <dbReference type="EMBL" id="CAL5974144.1"/>
    </source>
</evidence>
<evidence type="ECO:0000313" key="3">
    <source>
        <dbReference type="Proteomes" id="UP001642409"/>
    </source>
</evidence>
<dbReference type="SFLD" id="SFLDS00003">
    <property type="entry name" value="Haloacid_Dehalogenase"/>
    <property type="match status" value="1"/>
</dbReference>
<keyword evidence="2" id="KW-0378">Hydrolase</keyword>
<dbReference type="GO" id="GO:0016791">
    <property type="term" value="F:phosphatase activity"/>
    <property type="evidence" value="ECO:0007669"/>
    <property type="project" value="TreeGrafter"/>
</dbReference>
<gene>
    <name evidence="1" type="ORF">HINF_LOCUS18076</name>
    <name evidence="2" type="ORF">HINF_LOCUS2706</name>
</gene>
<dbReference type="PANTHER" id="PTHR18901:SF38">
    <property type="entry name" value="PSEUDOURIDINE-5'-PHOSPHATASE"/>
    <property type="match status" value="1"/>
</dbReference>
<dbReference type="AlphaFoldDB" id="A0AA86TVZ5"/>
<dbReference type="EMBL" id="CATOUU010000464">
    <property type="protein sequence ID" value="CAI9930431.1"/>
    <property type="molecule type" value="Genomic_DNA"/>
</dbReference>
<dbReference type="Proteomes" id="UP001642409">
    <property type="component" value="Unassembled WGS sequence"/>
</dbReference>
<dbReference type="Pfam" id="PF13419">
    <property type="entry name" value="HAD_2"/>
    <property type="match status" value="1"/>
</dbReference>
<reference evidence="1" key="1">
    <citation type="submission" date="2023-06" db="EMBL/GenBank/DDBJ databases">
        <authorList>
            <person name="Kurt Z."/>
        </authorList>
    </citation>
    <scope>NUCLEOTIDE SEQUENCE</scope>
</reference>
<protein>
    <submittedName>
        <fullName evidence="2">Hydrolase</fullName>
    </submittedName>
    <submittedName>
        <fullName evidence="1">Putative</fullName>
    </submittedName>
</protein>
<dbReference type="Gene3D" id="3.40.50.1000">
    <property type="entry name" value="HAD superfamily/HAD-like"/>
    <property type="match status" value="1"/>
</dbReference>
<dbReference type="InterPro" id="IPR023198">
    <property type="entry name" value="PGP-like_dom2"/>
</dbReference>
<name>A0AA86TVZ5_9EUKA</name>
<reference evidence="2 3" key="2">
    <citation type="submission" date="2024-07" db="EMBL/GenBank/DDBJ databases">
        <authorList>
            <person name="Akdeniz Z."/>
        </authorList>
    </citation>
    <scope>NUCLEOTIDE SEQUENCE [LARGE SCALE GENOMIC DNA]</scope>
</reference>
<accession>A0AA86TVZ5</accession>
<proteinExistence type="predicted"/>
<organism evidence="1">
    <name type="scientific">Hexamita inflata</name>
    <dbReference type="NCBI Taxonomy" id="28002"/>
    <lineage>
        <taxon>Eukaryota</taxon>
        <taxon>Metamonada</taxon>
        <taxon>Diplomonadida</taxon>
        <taxon>Hexamitidae</taxon>
        <taxon>Hexamitinae</taxon>
        <taxon>Hexamita</taxon>
    </lineage>
</organism>
<evidence type="ECO:0000313" key="1">
    <source>
        <dbReference type="EMBL" id="CAI9930431.1"/>
    </source>
</evidence>
<dbReference type="Gene3D" id="1.10.150.240">
    <property type="entry name" value="Putative phosphatase, domain 2"/>
    <property type="match status" value="1"/>
</dbReference>
<dbReference type="InterPro" id="IPR041492">
    <property type="entry name" value="HAD_2"/>
</dbReference>
<sequence>MKYIFTLLTQIVILQQNVIKPLLNTSELFNQIFSGIKAVIFDLDGTLIDSTPAWERANDLFFAKHGLTHGSDYFQNLTGKTLQQCAQYIQQTFSPHLSPHLIISDLEFFYDRELSSVAFFPFSLSLIRTLINKNFKLGIASACTARWFSQLISFQSPQDQLLLQKITFVSCDETCSKPDPMVYTECMRRLGVEPFETVVFEDSGTGLSGARQSGARVVHAMCSQVSERADFGFRGYHEFGIEE</sequence>
<dbReference type="PANTHER" id="PTHR18901">
    <property type="entry name" value="2-DEOXYGLUCOSE-6-PHOSPHATE PHOSPHATASE 2"/>
    <property type="match status" value="1"/>
</dbReference>
<dbReference type="InterPro" id="IPR036412">
    <property type="entry name" value="HAD-like_sf"/>
</dbReference>
<comment type="caution">
    <text evidence="1">The sequence shown here is derived from an EMBL/GenBank/DDBJ whole genome shotgun (WGS) entry which is preliminary data.</text>
</comment>
<dbReference type="CDD" id="cd07505">
    <property type="entry name" value="HAD_BPGM-like"/>
    <property type="match status" value="1"/>
</dbReference>
<dbReference type="InterPro" id="IPR006439">
    <property type="entry name" value="HAD-SF_hydro_IA"/>
</dbReference>
<dbReference type="InterPro" id="IPR023214">
    <property type="entry name" value="HAD_sf"/>
</dbReference>